<sequence length="127" mass="14070">MKVVLLLLVLPIAWGWYVVAADYDYSALSGTYVFSGGGEKCILRLEPNETFTQILSRDGKTSSVQGSWHRYGEAHVSFSAEFIPLVGEDLKPLGAPHGQFDKTFGFFPSLTLAPLPDGPTFRKKLFR</sequence>
<proteinExistence type="predicted"/>
<evidence type="ECO:0000313" key="1">
    <source>
        <dbReference type="EMBL" id="SNS27990.1"/>
    </source>
</evidence>
<organism evidence="1 2">
    <name type="scientific">Granulicella rosea</name>
    <dbReference type="NCBI Taxonomy" id="474952"/>
    <lineage>
        <taxon>Bacteria</taxon>
        <taxon>Pseudomonadati</taxon>
        <taxon>Acidobacteriota</taxon>
        <taxon>Terriglobia</taxon>
        <taxon>Terriglobales</taxon>
        <taxon>Acidobacteriaceae</taxon>
        <taxon>Granulicella</taxon>
    </lineage>
</organism>
<protein>
    <submittedName>
        <fullName evidence="1">Uncharacterized protein</fullName>
    </submittedName>
</protein>
<accession>A0A239D6M2</accession>
<dbReference type="AlphaFoldDB" id="A0A239D6M2"/>
<evidence type="ECO:0000313" key="2">
    <source>
        <dbReference type="Proteomes" id="UP000198356"/>
    </source>
</evidence>
<gene>
    <name evidence="1" type="ORF">SAMN05421770_101319</name>
</gene>
<keyword evidence="2" id="KW-1185">Reference proteome</keyword>
<reference evidence="1 2" key="1">
    <citation type="submission" date="2017-06" db="EMBL/GenBank/DDBJ databases">
        <authorList>
            <person name="Kim H.J."/>
            <person name="Triplett B.A."/>
        </authorList>
    </citation>
    <scope>NUCLEOTIDE SEQUENCE [LARGE SCALE GENOMIC DNA]</scope>
    <source>
        <strain evidence="1 2">DSM 18704</strain>
    </source>
</reference>
<dbReference type="Proteomes" id="UP000198356">
    <property type="component" value="Unassembled WGS sequence"/>
</dbReference>
<dbReference type="EMBL" id="FZOU01000001">
    <property type="protein sequence ID" value="SNS27990.1"/>
    <property type="molecule type" value="Genomic_DNA"/>
</dbReference>
<name>A0A239D6M2_9BACT</name>